<organism evidence="2">
    <name type="scientific">marine metagenome</name>
    <dbReference type="NCBI Taxonomy" id="408172"/>
    <lineage>
        <taxon>unclassified sequences</taxon>
        <taxon>metagenomes</taxon>
        <taxon>ecological metagenomes</taxon>
    </lineage>
</organism>
<name>A0A382T0W8_9ZZZZ</name>
<accession>A0A382T0W8</accession>
<feature type="region of interest" description="Disordered" evidence="1">
    <location>
        <begin position="48"/>
        <end position="68"/>
    </location>
</feature>
<evidence type="ECO:0000313" key="2">
    <source>
        <dbReference type="EMBL" id="SVD14881.1"/>
    </source>
</evidence>
<reference evidence="2" key="1">
    <citation type="submission" date="2018-05" db="EMBL/GenBank/DDBJ databases">
        <authorList>
            <person name="Lanie J.A."/>
            <person name="Ng W.-L."/>
            <person name="Kazmierczak K.M."/>
            <person name="Andrzejewski T.M."/>
            <person name="Davidsen T.M."/>
            <person name="Wayne K.J."/>
            <person name="Tettelin H."/>
            <person name="Glass J.I."/>
            <person name="Rusch D."/>
            <person name="Podicherti R."/>
            <person name="Tsui H.-C.T."/>
            <person name="Winkler M.E."/>
        </authorList>
    </citation>
    <scope>NUCLEOTIDE SEQUENCE</scope>
</reference>
<dbReference type="AlphaFoldDB" id="A0A382T0W8"/>
<protein>
    <submittedName>
        <fullName evidence="2">Uncharacterized protein</fullName>
    </submittedName>
</protein>
<proteinExistence type="predicted"/>
<dbReference type="EMBL" id="UINC01132511">
    <property type="protein sequence ID" value="SVD14881.1"/>
    <property type="molecule type" value="Genomic_DNA"/>
</dbReference>
<sequence length="68" mass="8161">MPRIRLLWANEKQTIQYIEDSSVDWLPIERDQTLHTFRATDKLDAENLPVYRETLPTDEYEPSTPTRR</sequence>
<gene>
    <name evidence="2" type="ORF">METZ01_LOCUS367735</name>
</gene>
<evidence type="ECO:0000256" key="1">
    <source>
        <dbReference type="SAM" id="MobiDB-lite"/>
    </source>
</evidence>